<accession>A0ABW5MCY0</accession>
<reference evidence="3" key="1">
    <citation type="journal article" date="2019" name="Int. J. Syst. Evol. Microbiol.">
        <title>The Global Catalogue of Microorganisms (GCM) 10K type strain sequencing project: providing services to taxonomists for standard genome sequencing and annotation.</title>
        <authorList>
            <consortium name="The Broad Institute Genomics Platform"/>
            <consortium name="The Broad Institute Genome Sequencing Center for Infectious Disease"/>
            <person name="Wu L."/>
            <person name="Ma J."/>
        </authorList>
    </citation>
    <scope>NUCLEOTIDE SEQUENCE [LARGE SCALE GENOMIC DNA]</scope>
    <source>
        <strain evidence="3">KCTC 42805</strain>
    </source>
</reference>
<dbReference type="EMBL" id="JBHULN010000024">
    <property type="protein sequence ID" value="MFD2574124.1"/>
    <property type="molecule type" value="Genomic_DNA"/>
</dbReference>
<dbReference type="Proteomes" id="UP001597469">
    <property type="component" value="Unassembled WGS sequence"/>
</dbReference>
<gene>
    <name evidence="2" type="ORF">ACFSUS_26040</name>
</gene>
<evidence type="ECO:0000313" key="2">
    <source>
        <dbReference type="EMBL" id="MFD2574124.1"/>
    </source>
</evidence>
<keyword evidence="1" id="KW-0732">Signal</keyword>
<feature type="signal peptide" evidence="1">
    <location>
        <begin position="1"/>
        <end position="20"/>
    </location>
</feature>
<dbReference type="RefSeq" id="WP_381527493.1">
    <property type="nucleotide sequence ID" value="NZ_JBHULN010000024.1"/>
</dbReference>
<comment type="caution">
    <text evidence="2">The sequence shown here is derived from an EMBL/GenBank/DDBJ whole genome shotgun (WGS) entry which is preliminary data.</text>
</comment>
<name>A0ABW5MCY0_9BACT</name>
<protein>
    <submittedName>
        <fullName evidence="2">Uncharacterized protein</fullName>
    </submittedName>
</protein>
<organism evidence="2 3">
    <name type="scientific">Spirosoma soli</name>
    <dbReference type="NCBI Taxonomy" id="1770529"/>
    <lineage>
        <taxon>Bacteria</taxon>
        <taxon>Pseudomonadati</taxon>
        <taxon>Bacteroidota</taxon>
        <taxon>Cytophagia</taxon>
        <taxon>Cytophagales</taxon>
        <taxon>Cytophagaceae</taxon>
        <taxon>Spirosoma</taxon>
    </lineage>
</organism>
<evidence type="ECO:0000256" key="1">
    <source>
        <dbReference type="SAM" id="SignalP"/>
    </source>
</evidence>
<proteinExistence type="predicted"/>
<feature type="chain" id="PRO_5046087511" evidence="1">
    <location>
        <begin position="21"/>
        <end position="148"/>
    </location>
</feature>
<sequence length="148" mass="16306">MKLSLYVFLGLLTCSFVARSQTVPEGASTLEVTTTLADSTLFESVLSHLEDEGFDIEVADESQKSIVTEYQGKTESSRIRILATIDNGVALFKGQCSGESGGATYDNESLVNEQSASEFEKVGFLWFNQIVTRYARSLDQATLEYHEP</sequence>
<evidence type="ECO:0000313" key="3">
    <source>
        <dbReference type="Proteomes" id="UP001597469"/>
    </source>
</evidence>
<keyword evidence="3" id="KW-1185">Reference proteome</keyword>